<evidence type="ECO:0000313" key="1">
    <source>
        <dbReference type="EMBL" id="CDW75329.1"/>
    </source>
</evidence>
<dbReference type="InParanoid" id="A0A078A3L1"/>
<gene>
    <name evidence="1" type="primary">Contig16109.g17167</name>
    <name evidence="1" type="ORF">STYLEM_4316</name>
</gene>
<accession>A0A078A3L1</accession>
<dbReference type="Proteomes" id="UP000039865">
    <property type="component" value="Unassembled WGS sequence"/>
</dbReference>
<proteinExistence type="predicted"/>
<sequence length="275" mass="31821">MSNIICGIDQLTSSTWFAYNKLNGDICFLTNFRNPANQVENKNYGSRGHLVIEYVKINDASIQNKKFKSESDYEKNLFTIVTRGFNIVYGNVFSRKFKYFQYKNTDERLMKESIDLEAGKIYGLSNGGLDQWDKVIRGKQLFEEISEQAEIELVRSQDNDKQEIIQEKMQILSKDLIQLMKNDTKSHWGSVQSGTGYPKIWEFINSSIFACNNLANFCTVSTSIFILHKSNQACFLEQRYRHNSAFLSKLGSSLNICRPRYDVATEVYEVFESKQ</sequence>
<reference evidence="1 2" key="1">
    <citation type="submission" date="2014-06" db="EMBL/GenBank/DDBJ databases">
        <authorList>
            <person name="Swart Estienne"/>
        </authorList>
    </citation>
    <scope>NUCLEOTIDE SEQUENCE [LARGE SCALE GENOMIC DNA]</scope>
    <source>
        <strain evidence="1 2">130c</strain>
    </source>
</reference>
<dbReference type="PANTHER" id="PTHR17985">
    <property type="entry name" value="SER/THR-RICH PROTEIN T10 IN DGCR REGION"/>
    <property type="match status" value="1"/>
</dbReference>
<dbReference type="OrthoDB" id="191601at2759"/>
<keyword evidence="2" id="KW-1185">Reference proteome</keyword>
<dbReference type="PANTHER" id="PTHR17985:SF8">
    <property type="entry name" value="TRANSPORT AND GOLGI ORGANIZATION PROTEIN 2 HOMOLOG"/>
    <property type="match status" value="1"/>
</dbReference>
<name>A0A078A3L1_STYLE</name>
<dbReference type="AlphaFoldDB" id="A0A078A3L1"/>
<evidence type="ECO:0000313" key="2">
    <source>
        <dbReference type="Proteomes" id="UP000039865"/>
    </source>
</evidence>
<organism evidence="1 2">
    <name type="scientific">Stylonychia lemnae</name>
    <name type="common">Ciliate</name>
    <dbReference type="NCBI Taxonomy" id="5949"/>
    <lineage>
        <taxon>Eukaryota</taxon>
        <taxon>Sar</taxon>
        <taxon>Alveolata</taxon>
        <taxon>Ciliophora</taxon>
        <taxon>Intramacronucleata</taxon>
        <taxon>Spirotrichea</taxon>
        <taxon>Stichotrichia</taxon>
        <taxon>Sporadotrichida</taxon>
        <taxon>Oxytrichidae</taxon>
        <taxon>Stylonychinae</taxon>
        <taxon>Stylonychia</taxon>
    </lineage>
</organism>
<dbReference type="Pfam" id="PF05742">
    <property type="entry name" value="TANGO2"/>
    <property type="match status" value="1"/>
</dbReference>
<dbReference type="EMBL" id="CCKQ01004180">
    <property type="protein sequence ID" value="CDW75329.1"/>
    <property type="molecule type" value="Genomic_DNA"/>
</dbReference>
<dbReference type="InterPro" id="IPR008551">
    <property type="entry name" value="TANGO2"/>
</dbReference>
<protein>
    <submittedName>
        <fullName evidence="1">Uncharacterized protein</fullName>
    </submittedName>
</protein>